<dbReference type="PANTHER" id="PTHR46246:SF1">
    <property type="entry name" value="GUANOSINE-3',5'-BIS(DIPHOSPHATE) 3'-PYROPHOSPHOHYDROLASE MESH1"/>
    <property type="match status" value="1"/>
</dbReference>
<dbReference type="SMART" id="SM00471">
    <property type="entry name" value="HDc"/>
    <property type="match status" value="1"/>
</dbReference>
<dbReference type="RefSeq" id="WP_066515714.1">
    <property type="nucleotide sequence ID" value="NZ_LNCU01000127.1"/>
</dbReference>
<dbReference type="OrthoDB" id="9802385at2"/>
<accession>A0A109J9E9</accession>
<evidence type="ECO:0000313" key="2">
    <source>
        <dbReference type="EMBL" id="KWV44769.1"/>
    </source>
</evidence>
<dbReference type="Proteomes" id="UP000057737">
    <property type="component" value="Unassembled WGS sequence"/>
</dbReference>
<dbReference type="PANTHER" id="PTHR46246">
    <property type="entry name" value="GUANOSINE-3',5'-BIS(DIPHOSPHATE) 3'-PYROPHOSPHOHYDROLASE MESH1"/>
    <property type="match status" value="1"/>
</dbReference>
<keyword evidence="3" id="KW-1185">Reference proteome</keyword>
<dbReference type="InterPro" id="IPR003607">
    <property type="entry name" value="HD/PDEase_dom"/>
</dbReference>
<comment type="caution">
    <text evidence="2">The sequence shown here is derived from an EMBL/GenBank/DDBJ whole genome shotgun (WGS) entry which is preliminary data.</text>
</comment>
<reference evidence="2 3" key="1">
    <citation type="submission" date="2015-11" db="EMBL/GenBank/DDBJ databases">
        <title>Draft Genome Sequence of the Strain BR 10303 (Bradyrhizobium sp.) isolated from nodules of Centrolobium paraense.</title>
        <authorList>
            <person name="Zelli J.E."/>
            <person name="Simoes-Araujo J.L."/>
            <person name="Barauna A.C."/>
            <person name="Silva K."/>
        </authorList>
    </citation>
    <scope>NUCLEOTIDE SEQUENCE [LARGE SCALE GENOMIC DNA]</scope>
    <source>
        <strain evidence="2 3">BR 10303</strain>
    </source>
</reference>
<name>A0A109J9E9_9BRAD</name>
<dbReference type="EMBL" id="LNCU01000127">
    <property type="protein sequence ID" value="KWV44769.1"/>
    <property type="molecule type" value="Genomic_DNA"/>
</dbReference>
<sequence length="184" mass="19844">MLPAIRLISEAAEFAARRHSGMARKGRSGEPYINHLAEVANLLAAVTDGADAELVAAGWLHDTIEDTATTRDELARAFSARVASLVVECTDDMSLPKPVRRQKQIDDAPHKSQAAKLIKTADKISNIGARIVLHPSKHERDDLADYAGWAEKVVAGCRGVNPRLDRIFDDTIARAKAALTEAGG</sequence>
<dbReference type="GO" id="GO:0008893">
    <property type="term" value="F:guanosine-3',5'-bis(diphosphate) 3'-diphosphatase activity"/>
    <property type="evidence" value="ECO:0007669"/>
    <property type="project" value="TreeGrafter"/>
</dbReference>
<organism evidence="2 3">
    <name type="scientific">Bradyrhizobium macuxiense</name>
    <dbReference type="NCBI Taxonomy" id="1755647"/>
    <lineage>
        <taxon>Bacteria</taxon>
        <taxon>Pseudomonadati</taxon>
        <taxon>Pseudomonadota</taxon>
        <taxon>Alphaproteobacteria</taxon>
        <taxon>Hyphomicrobiales</taxon>
        <taxon>Nitrobacteraceae</taxon>
        <taxon>Bradyrhizobium</taxon>
    </lineage>
</organism>
<dbReference type="InterPro" id="IPR052194">
    <property type="entry name" value="MESH1"/>
</dbReference>
<evidence type="ECO:0000313" key="3">
    <source>
        <dbReference type="Proteomes" id="UP000057737"/>
    </source>
</evidence>
<proteinExistence type="predicted"/>
<evidence type="ECO:0000259" key="1">
    <source>
        <dbReference type="SMART" id="SM00471"/>
    </source>
</evidence>
<dbReference type="AlphaFoldDB" id="A0A109J9E9"/>
<gene>
    <name evidence="2" type="ORF">AS156_01965</name>
</gene>
<keyword evidence="2" id="KW-0378">Hydrolase</keyword>
<dbReference type="Gene3D" id="1.10.3210.10">
    <property type="entry name" value="Hypothetical protein af1432"/>
    <property type="match status" value="1"/>
</dbReference>
<protein>
    <submittedName>
        <fullName evidence="2">Phosphohydrolase</fullName>
    </submittedName>
</protein>
<dbReference type="SUPFAM" id="SSF109604">
    <property type="entry name" value="HD-domain/PDEase-like"/>
    <property type="match status" value="1"/>
</dbReference>
<feature type="domain" description="HD/PDEase" evidence="1">
    <location>
        <begin position="28"/>
        <end position="136"/>
    </location>
</feature>
<dbReference type="Pfam" id="PF13328">
    <property type="entry name" value="HD_4"/>
    <property type="match status" value="1"/>
</dbReference>